<feature type="compositionally biased region" description="Basic and acidic residues" evidence="1">
    <location>
        <begin position="1"/>
        <end position="13"/>
    </location>
</feature>
<dbReference type="AlphaFoldDB" id="A0AAQ4DUV3"/>
<evidence type="ECO:0000256" key="1">
    <source>
        <dbReference type="SAM" id="MobiDB-lite"/>
    </source>
</evidence>
<gene>
    <name evidence="2" type="ORF">V5799_006979</name>
</gene>
<comment type="caution">
    <text evidence="2">The sequence shown here is derived from an EMBL/GenBank/DDBJ whole genome shotgun (WGS) entry which is preliminary data.</text>
</comment>
<dbReference type="EMBL" id="JARKHS020026549">
    <property type="protein sequence ID" value="KAK8766243.1"/>
    <property type="molecule type" value="Genomic_DNA"/>
</dbReference>
<feature type="compositionally biased region" description="Basic and acidic residues" evidence="1">
    <location>
        <begin position="39"/>
        <end position="55"/>
    </location>
</feature>
<accession>A0AAQ4DUV3</accession>
<evidence type="ECO:0000313" key="2">
    <source>
        <dbReference type="EMBL" id="KAK8766243.1"/>
    </source>
</evidence>
<organism evidence="2 3">
    <name type="scientific">Amblyomma americanum</name>
    <name type="common">Lone star tick</name>
    <dbReference type="NCBI Taxonomy" id="6943"/>
    <lineage>
        <taxon>Eukaryota</taxon>
        <taxon>Metazoa</taxon>
        <taxon>Ecdysozoa</taxon>
        <taxon>Arthropoda</taxon>
        <taxon>Chelicerata</taxon>
        <taxon>Arachnida</taxon>
        <taxon>Acari</taxon>
        <taxon>Parasitiformes</taxon>
        <taxon>Ixodida</taxon>
        <taxon>Ixodoidea</taxon>
        <taxon>Ixodidae</taxon>
        <taxon>Amblyomminae</taxon>
        <taxon>Amblyomma</taxon>
    </lineage>
</organism>
<feature type="compositionally biased region" description="Polar residues" evidence="1">
    <location>
        <begin position="14"/>
        <end position="38"/>
    </location>
</feature>
<evidence type="ECO:0000313" key="3">
    <source>
        <dbReference type="Proteomes" id="UP001321473"/>
    </source>
</evidence>
<feature type="region of interest" description="Disordered" evidence="1">
    <location>
        <begin position="1"/>
        <end position="55"/>
    </location>
</feature>
<proteinExistence type="predicted"/>
<keyword evidence="3" id="KW-1185">Reference proteome</keyword>
<name>A0AAQ4DUV3_AMBAM</name>
<sequence length="86" mass="9593">MKAPDQERTERCQTHLNEQRLPQTTTEALRTLQASVSADRTRVEPEHEMDGSDKFEGAKMLANDTDHLQSHTAGGLSQITNADIEC</sequence>
<reference evidence="2 3" key="1">
    <citation type="journal article" date="2023" name="Arcadia Sci">
        <title>De novo assembly of a long-read Amblyomma americanum tick genome.</title>
        <authorList>
            <person name="Chou S."/>
            <person name="Poskanzer K.E."/>
            <person name="Rollins M."/>
            <person name="Thuy-Boun P.S."/>
        </authorList>
    </citation>
    <scope>NUCLEOTIDE SEQUENCE [LARGE SCALE GENOMIC DNA]</scope>
    <source>
        <strain evidence="2">F_SG_1</strain>
        <tissue evidence="2">Salivary glands</tissue>
    </source>
</reference>
<dbReference type="Proteomes" id="UP001321473">
    <property type="component" value="Unassembled WGS sequence"/>
</dbReference>
<protein>
    <submittedName>
        <fullName evidence="2">Uncharacterized protein</fullName>
    </submittedName>
</protein>